<evidence type="ECO:0000256" key="2">
    <source>
        <dbReference type="SAM" id="SignalP"/>
    </source>
</evidence>
<feature type="compositionally biased region" description="Polar residues" evidence="1">
    <location>
        <begin position="102"/>
        <end position="116"/>
    </location>
</feature>
<organism evidence="3 4">
    <name type="scientific">Coprococcus hominis</name>
    <name type="common">ex Liu et al. 2022</name>
    <dbReference type="NCBI Taxonomy" id="2763039"/>
    <lineage>
        <taxon>Bacteria</taxon>
        <taxon>Bacillati</taxon>
        <taxon>Bacillota</taxon>
        <taxon>Clostridia</taxon>
        <taxon>Lachnospirales</taxon>
        <taxon>Lachnospiraceae</taxon>
        <taxon>Coprococcus</taxon>
    </lineage>
</organism>
<dbReference type="Proteomes" id="UP000615234">
    <property type="component" value="Unassembled WGS sequence"/>
</dbReference>
<feature type="region of interest" description="Disordered" evidence="1">
    <location>
        <begin position="29"/>
        <end position="116"/>
    </location>
</feature>
<dbReference type="EMBL" id="JACOOX010000006">
    <property type="protein sequence ID" value="MBC5663555.1"/>
    <property type="molecule type" value="Genomic_DNA"/>
</dbReference>
<proteinExistence type="predicted"/>
<dbReference type="PROSITE" id="PS51257">
    <property type="entry name" value="PROKAR_LIPOPROTEIN"/>
    <property type="match status" value="1"/>
</dbReference>
<sequence length="272" mass="28986">MRKNRTKSGRIMTVALAVTFAVSLLAGCNGADSESTKKNKGTTEVSTEATTEKTEAQATEAASTEAGMEAQTTEAASTEGAPEAQTTETASSEEDTSTTEAGVSTTEAQSEDVSSLPGTYPMDLVFSSGAGGWSTTLTLSEDGSFTGAFSDSEMGERDENEYPNGTVYVCNFSGQFKDIKKVNDYTYSMTLDSVKVAEDEEKIEDGIRYKAGAPSGMDSGKEIYFYTPDAPVSELPEAFLSWWQESADGSATLDCYAIYNKSADSGFFEYAK</sequence>
<evidence type="ECO:0000256" key="1">
    <source>
        <dbReference type="SAM" id="MobiDB-lite"/>
    </source>
</evidence>
<reference evidence="3 4" key="1">
    <citation type="submission" date="2020-08" db="EMBL/GenBank/DDBJ databases">
        <title>Genome public.</title>
        <authorList>
            <person name="Liu C."/>
            <person name="Sun Q."/>
        </authorList>
    </citation>
    <scope>NUCLEOTIDE SEQUENCE [LARGE SCALE GENOMIC DNA]</scope>
    <source>
        <strain evidence="3 4">NSJ-10</strain>
    </source>
</reference>
<dbReference type="RefSeq" id="WP_186847903.1">
    <property type="nucleotide sequence ID" value="NZ_JACOOX010000006.1"/>
</dbReference>
<protein>
    <submittedName>
        <fullName evidence="3">Uncharacterized protein</fullName>
    </submittedName>
</protein>
<evidence type="ECO:0000313" key="3">
    <source>
        <dbReference type="EMBL" id="MBC5663555.1"/>
    </source>
</evidence>
<feature type="chain" id="PRO_5039592489" evidence="2">
    <location>
        <begin position="27"/>
        <end position="272"/>
    </location>
</feature>
<name>A0A8I0AK81_9FIRM</name>
<comment type="caution">
    <text evidence="3">The sequence shown here is derived from an EMBL/GenBank/DDBJ whole genome shotgun (WGS) entry which is preliminary data.</text>
</comment>
<feature type="compositionally biased region" description="Low complexity" evidence="1">
    <location>
        <begin position="56"/>
        <end position="66"/>
    </location>
</feature>
<keyword evidence="4" id="KW-1185">Reference proteome</keyword>
<evidence type="ECO:0000313" key="4">
    <source>
        <dbReference type="Proteomes" id="UP000615234"/>
    </source>
</evidence>
<accession>A0A8I0AK81</accession>
<gene>
    <name evidence="3" type="ORF">H8S09_11860</name>
</gene>
<feature type="signal peptide" evidence="2">
    <location>
        <begin position="1"/>
        <end position="26"/>
    </location>
</feature>
<keyword evidence="2" id="KW-0732">Signal</keyword>
<dbReference type="AlphaFoldDB" id="A0A8I0AK81"/>